<feature type="domain" description="TonB C-terminal" evidence="12">
    <location>
        <begin position="155"/>
        <end position="249"/>
    </location>
</feature>
<dbReference type="NCBIfam" id="TIGR01352">
    <property type="entry name" value="tonB_Cterm"/>
    <property type="match status" value="1"/>
</dbReference>
<dbReference type="Pfam" id="PF03544">
    <property type="entry name" value="TonB_C"/>
    <property type="match status" value="1"/>
</dbReference>
<evidence type="ECO:0000256" key="10">
    <source>
        <dbReference type="RuleBase" id="RU362123"/>
    </source>
</evidence>
<dbReference type="PANTHER" id="PTHR33446:SF2">
    <property type="entry name" value="PROTEIN TONB"/>
    <property type="match status" value="1"/>
</dbReference>
<dbReference type="SUPFAM" id="SSF74653">
    <property type="entry name" value="TolA/TonB C-terminal domain"/>
    <property type="match status" value="1"/>
</dbReference>
<dbReference type="GO" id="GO:0055085">
    <property type="term" value="P:transmembrane transport"/>
    <property type="evidence" value="ECO:0007669"/>
    <property type="project" value="InterPro"/>
</dbReference>
<keyword evidence="4 10" id="KW-1003">Cell membrane</keyword>
<dbReference type="PROSITE" id="PS52015">
    <property type="entry name" value="TONB_CTD"/>
    <property type="match status" value="1"/>
</dbReference>
<feature type="region of interest" description="Disordered" evidence="11">
    <location>
        <begin position="53"/>
        <end position="152"/>
    </location>
</feature>
<keyword evidence="6" id="KW-0812">Transmembrane</keyword>
<dbReference type="InterPro" id="IPR006260">
    <property type="entry name" value="TonB/TolA_C"/>
</dbReference>
<dbReference type="InterPro" id="IPR003538">
    <property type="entry name" value="TonB"/>
</dbReference>
<evidence type="ECO:0000256" key="4">
    <source>
        <dbReference type="ARBA" id="ARBA00022475"/>
    </source>
</evidence>
<keyword evidence="10" id="KW-0735">Signal-anchor</keyword>
<name>A0AAQ1JQ32_9GAMM</name>
<dbReference type="RefSeq" id="WP_088274655.1">
    <property type="nucleotide sequence ID" value="NZ_AP027273.1"/>
</dbReference>
<accession>A0AAQ1JQ32</accession>
<comment type="subcellular location">
    <subcellularLocation>
        <location evidence="1 10">Cell inner membrane</location>
        <topology evidence="1 10">Single-pass membrane protein</topology>
        <orientation evidence="1 10">Periplasmic side</orientation>
    </subcellularLocation>
</comment>
<keyword evidence="9" id="KW-0472">Membrane</keyword>
<sequence>MIRAHHWIGAVLLAALAHIAVFALLAFNPPKGTAAAQGEMGIEIDLGMLGDLGEAQETEQPKEVAPPKPTPPPPPPEPAPEPPRQQAQARVQAKPKPRPEPPREQVEAPQPTPEPAPAAPAVETGQSDANQAQLKQSTGVGNAATAGGMGGASTDYKAKVAASLARNKRYPHASRRRREEGVAILSFTIHRDGSVTGAQIRESSGFARLDQAVLKMLEDASPFPPFSEDMTEEQMTLRIPVDFKVVNSR</sequence>
<dbReference type="EMBL" id="FNVE01000004">
    <property type="protein sequence ID" value="SEG21527.1"/>
    <property type="molecule type" value="Genomic_DNA"/>
</dbReference>
<evidence type="ECO:0000256" key="2">
    <source>
        <dbReference type="ARBA" id="ARBA00006555"/>
    </source>
</evidence>
<evidence type="ECO:0000256" key="3">
    <source>
        <dbReference type="ARBA" id="ARBA00022448"/>
    </source>
</evidence>
<keyword evidence="5 10" id="KW-0997">Cell inner membrane</keyword>
<feature type="compositionally biased region" description="Polar residues" evidence="11">
    <location>
        <begin position="125"/>
        <end position="138"/>
    </location>
</feature>
<gene>
    <name evidence="13" type="ORF">SAMN05216586_104127</name>
</gene>
<dbReference type="AlphaFoldDB" id="A0AAQ1JQ32"/>
<dbReference type="GO" id="GO:0031992">
    <property type="term" value="F:energy transducer activity"/>
    <property type="evidence" value="ECO:0007669"/>
    <property type="project" value="InterPro"/>
</dbReference>
<dbReference type="Gene3D" id="3.30.1150.10">
    <property type="match status" value="1"/>
</dbReference>
<protein>
    <recommendedName>
        <fullName evidence="10">Protein TonB</fullName>
    </recommendedName>
</protein>
<evidence type="ECO:0000256" key="8">
    <source>
        <dbReference type="ARBA" id="ARBA00022989"/>
    </source>
</evidence>
<dbReference type="InterPro" id="IPR051045">
    <property type="entry name" value="TonB-dependent_transducer"/>
</dbReference>
<keyword evidence="14" id="KW-1185">Reference proteome</keyword>
<reference evidence="13 14" key="1">
    <citation type="submission" date="2016-10" db="EMBL/GenBank/DDBJ databases">
        <authorList>
            <person name="Varghese N."/>
            <person name="Submissions S."/>
        </authorList>
    </citation>
    <scope>NUCLEOTIDE SEQUENCE [LARGE SCALE GENOMIC DNA]</scope>
    <source>
        <strain evidence="13 14">CECT 8317</strain>
    </source>
</reference>
<dbReference type="GO" id="GO:0015031">
    <property type="term" value="P:protein transport"/>
    <property type="evidence" value="ECO:0007669"/>
    <property type="project" value="UniProtKB-UniRule"/>
</dbReference>
<evidence type="ECO:0000313" key="13">
    <source>
        <dbReference type="EMBL" id="SEG21527.1"/>
    </source>
</evidence>
<comment type="function">
    <text evidence="10">Interacts with outer membrane receptor proteins that carry out high-affinity binding and energy dependent uptake into the periplasmic space of specific substrates. It could act to transduce energy from the cytoplasmic membrane to specific energy-requiring processes in the outer membrane, resulting in the release into the periplasm of ligands bound by these outer membrane proteins.</text>
</comment>
<dbReference type="PRINTS" id="PR01374">
    <property type="entry name" value="TONBPROTEIN"/>
</dbReference>
<dbReference type="Proteomes" id="UP000243518">
    <property type="component" value="Unassembled WGS sequence"/>
</dbReference>
<comment type="similarity">
    <text evidence="2 10">Belongs to the TonB family.</text>
</comment>
<keyword evidence="7 10" id="KW-0653">Protein transport</keyword>
<dbReference type="PANTHER" id="PTHR33446">
    <property type="entry name" value="PROTEIN TONB-RELATED"/>
    <property type="match status" value="1"/>
</dbReference>
<feature type="compositionally biased region" description="Low complexity" evidence="11">
    <location>
        <begin position="84"/>
        <end position="94"/>
    </location>
</feature>
<dbReference type="GO" id="GO:0015891">
    <property type="term" value="P:siderophore transport"/>
    <property type="evidence" value="ECO:0007669"/>
    <property type="project" value="InterPro"/>
</dbReference>
<evidence type="ECO:0000256" key="11">
    <source>
        <dbReference type="SAM" id="MobiDB-lite"/>
    </source>
</evidence>
<feature type="compositionally biased region" description="Basic and acidic residues" evidence="11">
    <location>
        <begin position="97"/>
        <end position="106"/>
    </location>
</feature>
<dbReference type="GO" id="GO:0098797">
    <property type="term" value="C:plasma membrane protein complex"/>
    <property type="evidence" value="ECO:0007669"/>
    <property type="project" value="TreeGrafter"/>
</dbReference>
<feature type="compositionally biased region" description="Pro residues" evidence="11">
    <location>
        <begin position="64"/>
        <end position="83"/>
    </location>
</feature>
<organism evidence="13 14">
    <name type="scientific">Halopseudomonas aestusnigri</name>
    <dbReference type="NCBI Taxonomy" id="857252"/>
    <lineage>
        <taxon>Bacteria</taxon>
        <taxon>Pseudomonadati</taxon>
        <taxon>Pseudomonadota</taxon>
        <taxon>Gammaproteobacteria</taxon>
        <taxon>Pseudomonadales</taxon>
        <taxon>Pseudomonadaceae</taxon>
        <taxon>Halopseudomonas</taxon>
    </lineage>
</organism>
<dbReference type="InterPro" id="IPR037682">
    <property type="entry name" value="TonB_C"/>
</dbReference>
<evidence type="ECO:0000256" key="6">
    <source>
        <dbReference type="ARBA" id="ARBA00022692"/>
    </source>
</evidence>
<evidence type="ECO:0000256" key="1">
    <source>
        <dbReference type="ARBA" id="ARBA00004383"/>
    </source>
</evidence>
<evidence type="ECO:0000256" key="9">
    <source>
        <dbReference type="ARBA" id="ARBA00023136"/>
    </source>
</evidence>
<evidence type="ECO:0000256" key="5">
    <source>
        <dbReference type="ARBA" id="ARBA00022519"/>
    </source>
</evidence>
<dbReference type="GO" id="GO:0030288">
    <property type="term" value="C:outer membrane-bounded periplasmic space"/>
    <property type="evidence" value="ECO:0007669"/>
    <property type="project" value="InterPro"/>
</dbReference>
<evidence type="ECO:0000259" key="12">
    <source>
        <dbReference type="PROSITE" id="PS52015"/>
    </source>
</evidence>
<evidence type="ECO:0000313" key="14">
    <source>
        <dbReference type="Proteomes" id="UP000243518"/>
    </source>
</evidence>
<evidence type="ECO:0000256" key="7">
    <source>
        <dbReference type="ARBA" id="ARBA00022927"/>
    </source>
</evidence>
<comment type="caution">
    <text evidence="13">The sequence shown here is derived from an EMBL/GenBank/DDBJ whole genome shotgun (WGS) entry which is preliminary data.</text>
</comment>
<keyword evidence="3 10" id="KW-0813">Transport</keyword>
<keyword evidence="8" id="KW-1133">Transmembrane helix</keyword>
<proteinExistence type="inferred from homology"/>